<dbReference type="InterPro" id="IPR016192">
    <property type="entry name" value="APOBEC/CMP_deaminase_Zn-bd"/>
</dbReference>
<evidence type="ECO:0000313" key="11">
    <source>
        <dbReference type="Proteomes" id="UP001163846"/>
    </source>
</evidence>
<comment type="similarity">
    <text evidence="2">Belongs to the cytidine and deoxycytidylate deaminase family. ADAT2 subfamily.</text>
</comment>
<dbReference type="EMBL" id="MU805947">
    <property type="protein sequence ID" value="KAJ3844776.1"/>
    <property type="molecule type" value="Genomic_DNA"/>
</dbReference>
<evidence type="ECO:0000256" key="6">
    <source>
        <dbReference type="ARBA" id="ARBA00022801"/>
    </source>
</evidence>
<protein>
    <recommendedName>
        <fullName evidence="3">tRNA(adenine(34)) deaminase</fullName>
        <ecNumber evidence="3">3.5.4.33</ecNumber>
    </recommendedName>
</protein>
<dbReference type="Proteomes" id="UP001163846">
    <property type="component" value="Unassembled WGS sequence"/>
</dbReference>
<keyword evidence="7" id="KW-0862">Zinc</keyword>
<dbReference type="AlphaFoldDB" id="A0AA38PLM2"/>
<dbReference type="PANTHER" id="PTHR11079">
    <property type="entry name" value="CYTOSINE DEAMINASE FAMILY MEMBER"/>
    <property type="match status" value="1"/>
</dbReference>
<evidence type="ECO:0000259" key="9">
    <source>
        <dbReference type="PROSITE" id="PS51747"/>
    </source>
</evidence>
<keyword evidence="4" id="KW-0819">tRNA processing</keyword>
<dbReference type="InterPro" id="IPR002125">
    <property type="entry name" value="CMP_dCMP_dom"/>
</dbReference>
<dbReference type="SUPFAM" id="SSF53927">
    <property type="entry name" value="Cytidine deaminase-like"/>
    <property type="match status" value="1"/>
</dbReference>
<dbReference type="GO" id="GO:0005634">
    <property type="term" value="C:nucleus"/>
    <property type="evidence" value="ECO:0007669"/>
    <property type="project" value="TreeGrafter"/>
</dbReference>
<evidence type="ECO:0000256" key="4">
    <source>
        <dbReference type="ARBA" id="ARBA00022694"/>
    </source>
</evidence>
<evidence type="ECO:0000256" key="1">
    <source>
        <dbReference type="ARBA" id="ARBA00001947"/>
    </source>
</evidence>
<dbReference type="InterPro" id="IPR016193">
    <property type="entry name" value="Cytidine_deaminase-like"/>
</dbReference>
<evidence type="ECO:0000256" key="2">
    <source>
        <dbReference type="ARBA" id="ARBA00010669"/>
    </source>
</evidence>
<dbReference type="GO" id="GO:0005737">
    <property type="term" value="C:cytoplasm"/>
    <property type="evidence" value="ECO:0007669"/>
    <property type="project" value="TreeGrafter"/>
</dbReference>
<sequence>MDSIHLRWMKEAMAMAEEALAAGEVPVGCVFVRDEKVIAKARNRTNQLRNATRHAELEAIDEILSDQTLTPQATRYPLSTTTLYVTVEPCMMCASALRQLGIREVFYGCGNERFGGCGSVLGVNSDLDHPIHPAYKATGGYYREDAIMILRRFYISENTNAPVPRPKVNRVLKTTID</sequence>
<evidence type="ECO:0000256" key="8">
    <source>
        <dbReference type="ARBA" id="ARBA00048045"/>
    </source>
</evidence>
<comment type="caution">
    <text evidence="10">The sequence shown here is derived from an EMBL/GenBank/DDBJ whole genome shotgun (WGS) entry which is preliminary data.</text>
</comment>
<evidence type="ECO:0000256" key="5">
    <source>
        <dbReference type="ARBA" id="ARBA00022723"/>
    </source>
</evidence>
<keyword evidence="11" id="KW-1185">Reference proteome</keyword>
<evidence type="ECO:0000256" key="7">
    <source>
        <dbReference type="ARBA" id="ARBA00022833"/>
    </source>
</evidence>
<dbReference type="GO" id="GO:0002100">
    <property type="term" value="P:tRNA wobble adenosine to inosine editing"/>
    <property type="evidence" value="ECO:0007669"/>
    <property type="project" value="InterPro"/>
</dbReference>
<dbReference type="Gene3D" id="3.40.140.10">
    <property type="entry name" value="Cytidine Deaminase, domain 2"/>
    <property type="match status" value="1"/>
</dbReference>
<organism evidence="10 11">
    <name type="scientific">Lentinula raphanica</name>
    <dbReference type="NCBI Taxonomy" id="153919"/>
    <lineage>
        <taxon>Eukaryota</taxon>
        <taxon>Fungi</taxon>
        <taxon>Dikarya</taxon>
        <taxon>Basidiomycota</taxon>
        <taxon>Agaricomycotina</taxon>
        <taxon>Agaricomycetes</taxon>
        <taxon>Agaricomycetidae</taxon>
        <taxon>Agaricales</taxon>
        <taxon>Marasmiineae</taxon>
        <taxon>Omphalotaceae</taxon>
        <taxon>Lentinula</taxon>
    </lineage>
</organism>
<dbReference type="PROSITE" id="PS00903">
    <property type="entry name" value="CYT_DCMP_DEAMINASES_1"/>
    <property type="match status" value="1"/>
</dbReference>
<evidence type="ECO:0000313" key="10">
    <source>
        <dbReference type="EMBL" id="KAJ3844776.1"/>
    </source>
</evidence>
<keyword evidence="5" id="KW-0479">Metal-binding</keyword>
<reference evidence="10" key="1">
    <citation type="submission" date="2022-08" db="EMBL/GenBank/DDBJ databases">
        <authorList>
            <consortium name="DOE Joint Genome Institute"/>
            <person name="Min B."/>
            <person name="Riley R."/>
            <person name="Sierra-Patev S."/>
            <person name="Naranjo-Ortiz M."/>
            <person name="Looney B."/>
            <person name="Konkel Z."/>
            <person name="Slot J.C."/>
            <person name="Sakamoto Y."/>
            <person name="Steenwyk J.L."/>
            <person name="Rokas A."/>
            <person name="Carro J."/>
            <person name="Camarero S."/>
            <person name="Ferreira P."/>
            <person name="Molpeceres G."/>
            <person name="Ruiz-Duenas F.J."/>
            <person name="Serrano A."/>
            <person name="Henrissat B."/>
            <person name="Drula E."/>
            <person name="Hughes K.W."/>
            <person name="Mata J.L."/>
            <person name="Ishikawa N.K."/>
            <person name="Vargas-Isla R."/>
            <person name="Ushijima S."/>
            <person name="Smith C.A."/>
            <person name="Ahrendt S."/>
            <person name="Andreopoulos W."/>
            <person name="He G."/>
            <person name="Labutti K."/>
            <person name="Lipzen A."/>
            <person name="Ng V."/>
            <person name="Sandor L."/>
            <person name="Barry K."/>
            <person name="Martinez A.T."/>
            <person name="Xiao Y."/>
            <person name="Gibbons J.G."/>
            <person name="Terashima K."/>
            <person name="Hibbett D.S."/>
            <person name="Grigoriev I.V."/>
        </authorList>
    </citation>
    <scope>NUCLEOTIDE SEQUENCE</scope>
    <source>
        <strain evidence="10">TFB9207</strain>
    </source>
</reference>
<comment type="catalytic activity">
    <reaction evidence="8">
        <text>adenosine(34) in tRNA + H2O + H(+) = inosine(34) in tRNA + NH4(+)</text>
        <dbReference type="Rhea" id="RHEA:43168"/>
        <dbReference type="Rhea" id="RHEA-COMP:10373"/>
        <dbReference type="Rhea" id="RHEA-COMP:10374"/>
        <dbReference type="ChEBI" id="CHEBI:15377"/>
        <dbReference type="ChEBI" id="CHEBI:15378"/>
        <dbReference type="ChEBI" id="CHEBI:28938"/>
        <dbReference type="ChEBI" id="CHEBI:74411"/>
        <dbReference type="ChEBI" id="CHEBI:82852"/>
        <dbReference type="EC" id="3.5.4.33"/>
    </reaction>
</comment>
<dbReference type="GO" id="GO:0008270">
    <property type="term" value="F:zinc ion binding"/>
    <property type="evidence" value="ECO:0007669"/>
    <property type="project" value="InterPro"/>
</dbReference>
<feature type="domain" description="CMP/dCMP-type deaminase" evidence="9">
    <location>
        <begin position="3"/>
        <end position="128"/>
    </location>
</feature>
<dbReference type="PANTHER" id="PTHR11079:SF149">
    <property type="entry name" value="TRNA-SPECIFIC ADENOSINE DEAMINASE 2"/>
    <property type="match status" value="1"/>
</dbReference>
<gene>
    <name evidence="10" type="ORF">F5878DRAFT_601187</name>
</gene>
<dbReference type="GO" id="GO:0052718">
    <property type="term" value="C:tRNA-specific adenosine-34 deaminase complex"/>
    <property type="evidence" value="ECO:0007669"/>
    <property type="project" value="UniProtKB-ARBA"/>
</dbReference>
<dbReference type="Pfam" id="PF00383">
    <property type="entry name" value="dCMP_cyt_deam_1"/>
    <property type="match status" value="1"/>
</dbReference>
<dbReference type="PROSITE" id="PS51747">
    <property type="entry name" value="CYT_DCMP_DEAMINASES_2"/>
    <property type="match status" value="1"/>
</dbReference>
<proteinExistence type="inferred from homology"/>
<name>A0AA38PLM2_9AGAR</name>
<dbReference type="FunFam" id="3.40.140.10:FF:000039">
    <property type="entry name" value="tRNA-specific adenosine deaminase"/>
    <property type="match status" value="1"/>
</dbReference>
<evidence type="ECO:0000256" key="3">
    <source>
        <dbReference type="ARBA" id="ARBA00012740"/>
    </source>
</evidence>
<comment type="cofactor">
    <cofactor evidence="1">
        <name>Zn(2+)</name>
        <dbReference type="ChEBI" id="CHEBI:29105"/>
    </cofactor>
</comment>
<keyword evidence="6" id="KW-0378">Hydrolase</keyword>
<accession>A0AA38PLM2</accession>
<dbReference type="CDD" id="cd01285">
    <property type="entry name" value="nucleoside_deaminase"/>
    <property type="match status" value="1"/>
</dbReference>
<dbReference type="GO" id="GO:0052717">
    <property type="term" value="F:tRNA-specific adenosine-34 deaminase activity"/>
    <property type="evidence" value="ECO:0007669"/>
    <property type="project" value="UniProtKB-EC"/>
</dbReference>
<dbReference type="EC" id="3.5.4.33" evidence="3"/>